<keyword evidence="2" id="KW-1185">Reference proteome</keyword>
<accession>D8LX64</accession>
<reference evidence="1" key="1">
    <citation type="submission" date="2010-02" db="EMBL/GenBank/DDBJ databases">
        <title>Sequencing and annotation of the Blastocystis hominis genome.</title>
        <authorList>
            <person name="Wincker P."/>
        </authorList>
    </citation>
    <scope>NUCLEOTIDE SEQUENCE</scope>
    <source>
        <strain evidence="1">Singapore isolate B</strain>
    </source>
</reference>
<dbReference type="GeneID" id="24918389"/>
<dbReference type="InParanoid" id="D8LX64"/>
<sequence length="214" mass="23373">MVQTPGVFGVLELTNASGLKTLFVGSRACQCVGELNLNAPELESVHFGKESFRDASILRISTAFMKTASEGSMVVEDDAFPTASLLVEVPMTYLKTMEIGRNCFQLSPTFCFQMFPSVQSVILGDGSFTSTTLFPLIAQKEGDFKEVSNPSVNCFAAGLSSLRRVSFGKDCFHCGPLLEFRNLVELERISFPEGAFPSVTILIFQSRAWRPGAL</sequence>
<proteinExistence type="predicted"/>
<dbReference type="EMBL" id="FN668639">
    <property type="protein sequence ID" value="CBK20859.2"/>
    <property type="molecule type" value="Genomic_DNA"/>
</dbReference>
<evidence type="ECO:0000313" key="1">
    <source>
        <dbReference type="EMBL" id="CBK20859.2"/>
    </source>
</evidence>
<dbReference type="AlphaFoldDB" id="D8LX64"/>
<evidence type="ECO:0000313" key="2">
    <source>
        <dbReference type="Proteomes" id="UP000008312"/>
    </source>
</evidence>
<dbReference type="Proteomes" id="UP000008312">
    <property type="component" value="Unassembled WGS sequence"/>
</dbReference>
<organism evidence="1">
    <name type="scientific">Blastocystis hominis</name>
    <dbReference type="NCBI Taxonomy" id="12968"/>
    <lineage>
        <taxon>Eukaryota</taxon>
        <taxon>Sar</taxon>
        <taxon>Stramenopiles</taxon>
        <taxon>Bigyra</taxon>
        <taxon>Opalozoa</taxon>
        <taxon>Opalinata</taxon>
        <taxon>Blastocystidae</taxon>
        <taxon>Blastocystis</taxon>
    </lineage>
</organism>
<name>D8LX64_BLAHO</name>
<protein>
    <submittedName>
        <fullName evidence="1">Uncharacterized protein</fullName>
    </submittedName>
</protein>
<gene>
    <name evidence="1" type="ORF">GSBLH_T00001110001</name>
</gene>
<dbReference type="RefSeq" id="XP_012894907.1">
    <property type="nucleotide sequence ID" value="XM_013039453.1"/>
</dbReference>